<sequence length="336" mass="37966">MLLLFMPLVVFQLAMMPVMAVETETEGDDTWFMLPINGEGASTMPRDNFMIQTHVDISEYSNLIDPTPQFWLSGDEFKYKFRKITSVSEFRYGISEIVTLGARIRYADAEGTNALNPNGLSNANASMGDTDLFLKLRFPNFSTPTDMALTLGVEFPTGNIDETPVTGTGGVDMIMGLHLTSELHRGKIFGDLTYRFIRDYDVAANLRPEPRLQFADFMHVIDPRLANTVNQTVDPGSEVFWNVGYVYPFTPQFRLCGEVTGIRGMVSRINSVNIEHSDYNWVFISPGLQYSPDSDFTIEGNVMIPVSDSVPFDQSVYSVDPSTDYWYRLGMKWHIR</sequence>
<gene>
    <name evidence="2" type="ORF">CVV64_03130</name>
</gene>
<dbReference type="Proteomes" id="UP000233256">
    <property type="component" value="Unassembled WGS sequence"/>
</dbReference>
<evidence type="ECO:0000256" key="1">
    <source>
        <dbReference type="SAM" id="SignalP"/>
    </source>
</evidence>
<feature type="signal peptide" evidence="1">
    <location>
        <begin position="1"/>
        <end position="20"/>
    </location>
</feature>
<proteinExistence type="predicted"/>
<evidence type="ECO:0000313" key="2">
    <source>
        <dbReference type="EMBL" id="PKK91673.1"/>
    </source>
</evidence>
<feature type="chain" id="PRO_5014981400" description="Transporter" evidence="1">
    <location>
        <begin position="21"/>
        <end position="336"/>
    </location>
</feature>
<evidence type="ECO:0000313" key="3">
    <source>
        <dbReference type="Proteomes" id="UP000233256"/>
    </source>
</evidence>
<protein>
    <recommendedName>
        <fullName evidence="4">Transporter</fullName>
    </recommendedName>
</protein>
<comment type="caution">
    <text evidence="2">The sequence shown here is derived from an EMBL/GenBank/DDBJ whole genome shotgun (WGS) entry which is preliminary data.</text>
</comment>
<name>A0A2N1PTK0_9BACT</name>
<organism evidence="2 3">
    <name type="scientific">Candidatus Wallbacteria bacterium HGW-Wallbacteria-1</name>
    <dbReference type="NCBI Taxonomy" id="2013854"/>
    <lineage>
        <taxon>Bacteria</taxon>
        <taxon>Candidatus Walliibacteriota</taxon>
    </lineage>
</organism>
<dbReference type="AlphaFoldDB" id="A0A2N1PTK0"/>
<evidence type="ECO:0008006" key="4">
    <source>
        <dbReference type="Google" id="ProtNLM"/>
    </source>
</evidence>
<dbReference type="EMBL" id="PGXC01000002">
    <property type="protein sequence ID" value="PKK91673.1"/>
    <property type="molecule type" value="Genomic_DNA"/>
</dbReference>
<accession>A0A2N1PTK0</accession>
<reference evidence="2 3" key="1">
    <citation type="journal article" date="2017" name="ISME J.">
        <title>Potential for microbial H2 and metal transformations associated with novel bacteria and archaea in deep terrestrial subsurface sediments.</title>
        <authorList>
            <person name="Hernsdorf A.W."/>
            <person name="Amano Y."/>
            <person name="Miyakawa K."/>
            <person name="Ise K."/>
            <person name="Suzuki Y."/>
            <person name="Anantharaman K."/>
            <person name="Probst A."/>
            <person name="Burstein D."/>
            <person name="Thomas B.C."/>
            <person name="Banfield J.F."/>
        </authorList>
    </citation>
    <scope>NUCLEOTIDE SEQUENCE [LARGE SCALE GENOMIC DNA]</scope>
    <source>
        <strain evidence="2">HGW-Wallbacteria-1</strain>
    </source>
</reference>
<dbReference type="InterPro" id="IPR025737">
    <property type="entry name" value="FApF"/>
</dbReference>
<dbReference type="Pfam" id="PF13557">
    <property type="entry name" value="Phenol_MetA_deg"/>
    <property type="match status" value="1"/>
</dbReference>
<keyword evidence="1" id="KW-0732">Signal</keyword>